<name>A0A6C0F3P6_9ZZZZ</name>
<dbReference type="AlphaFoldDB" id="A0A6C0F3P6"/>
<protein>
    <submittedName>
        <fullName evidence="2">Uncharacterized protein</fullName>
    </submittedName>
</protein>
<reference evidence="2" key="1">
    <citation type="journal article" date="2020" name="Nature">
        <title>Giant virus diversity and host interactions through global metagenomics.</title>
        <authorList>
            <person name="Schulz F."/>
            <person name="Roux S."/>
            <person name="Paez-Espino D."/>
            <person name="Jungbluth S."/>
            <person name="Walsh D.A."/>
            <person name="Denef V.J."/>
            <person name="McMahon K.D."/>
            <person name="Konstantinidis K.T."/>
            <person name="Eloe-Fadrosh E.A."/>
            <person name="Kyrpides N.C."/>
            <person name="Woyke T."/>
        </authorList>
    </citation>
    <scope>NUCLEOTIDE SEQUENCE</scope>
    <source>
        <strain evidence="2">GVMAG-M-3300009182-46</strain>
    </source>
</reference>
<feature type="region of interest" description="Disordered" evidence="1">
    <location>
        <begin position="1"/>
        <end position="28"/>
    </location>
</feature>
<proteinExistence type="predicted"/>
<dbReference type="EMBL" id="MN739031">
    <property type="protein sequence ID" value="QHT36138.1"/>
    <property type="molecule type" value="Genomic_DNA"/>
</dbReference>
<sequence length="209" mass="24636">MPHLQTHCVEAREEQREGNQTRENPREEKSIKRAIYNICKIETSISKTFDSTSNQMFSYKENTVINTQTHLVIELLRLNNQKNYLSINYDDTIEEVHQKVIAALYPESLVTDGSLKSYLFPKQPIHDIFAYDENVGNPLSLKKSNIPLLNIIQQNPNYFRCVSRVPRIQTIYRLFIIDKESYETFQRERYEESMLKKALDEARRLACKL</sequence>
<organism evidence="2">
    <name type="scientific">viral metagenome</name>
    <dbReference type="NCBI Taxonomy" id="1070528"/>
    <lineage>
        <taxon>unclassified sequences</taxon>
        <taxon>metagenomes</taxon>
        <taxon>organismal metagenomes</taxon>
    </lineage>
</organism>
<accession>A0A6C0F3P6</accession>
<evidence type="ECO:0000313" key="2">
    <source>
        <dbReference type="EMBL" id="QHT36138.1"/>
    </source>
</evidence>
<feature type="compositionally biased region" description="Basic and acidic residues" evidence="1">
    <location>
        <begin position="9"/>
        <end position="28"/>
    </location>
</feature>
<evidence type="ECO:0000256" key="1">
    <source>
        <dbReference type="SAM" id="MobiDB-lite"/>
    </source>
</evidence>